<dbReference type="PANTHER" id="PTHR15332:SF175">
    <property type="entry name" value="PROPROTEIN CONVERTASE SUBTILISIN_KEXIN TYPE 5-LIKE"/>
    <property type="match status" value="1"/>
</dbReference>
<evidence type="ECO:0000256" key="5">
    <source>
        <dbReference type="SAM" id="SignalP"/>
    </source>
</evidence>
<feature type="chain" id="PRO_5043392596" evidence="5">
    <location>
        <begin position="17"/>
        <end position="1536"/>
    </location>
</feature>
<sequence length="1536" mass="174251">MAWIFLLFFLHLGVNAISSVSSIFPPQYSHYLNEYTEIDIKLTEAILSGEEIQPSFGISFWVKIYDITRDRFIFLIDQSKSKYKSNWKAQTYLSLRNSYILASSSFYFVLEWEQENADLSSILKLSYTPSDNWIFIGISASTENKSCLFYYNNLGTESYISEDFDIEISIPVNSHLQFLKIYNLKERISDFRIHNNIYNEVYDWRLQYSSSCAGVSCASLFPSIDYGKCGQWCASQTEWFFPLFEPKLYANAPYLSSNDLPYYFDRQSLLHNDVSVPTNGWSDYSITGWFQFYICKESTFFQIQNSSKIYLQVNLATSTSDCDMMKAKIYSTDGTNIAYDSTAINGTNYIGNWIFFAITINSSLKLLKIYTQSSPNPPSTTYPLVSSSITYTYTVRAFTSDKDIFFGEYLGNYADFRFYPGNSIDATLIEYNNNIYSAATYLDPYCTSWSSIWYCSACEIGYYVKNGICKKCHPSCVACSSDDTETNCLGCASGYYAQPNHPSTCFDYCPLGFTSDSALNQCTGTQGYIANINFDNNLLLDYNASTLKLIDSFKPDNQNYHSLFPANKRGVYIGALWADQFVLEESTQNRKILGSDFTIEFWVMLFKSDSQSFFSTQIDRSGEVYINFCKYYEKNLSINILTRESSKIEAILYENESKNKEWAFYSASVSFDDSYKHTQVTLVWNEKYEVKIAPSYYKEASGIQYLLGSGLNGFLYSFALYNYGKNYNEILLSLGTCSSCSACPGILNYCLPTCDKTEYVDNDGNCQKCPSSCHGICSRASSCNLCYDDLCYKCTKYEIGACIQCVENATLKNGQCGCQNGYKRQGVQCLKACNDGYYFDLITKECLSCPINCLKCGNGNTCIVCKSELNLLNGKCMCADGYFSDSSNKCLKCDISCSNCSIISSNCTSCISDLPILYDSNKCYPCNSFEGYSIDFAISISYFTDDLRSQLSSNCIEICGDGKNMGQAQCDDGNNANWDGCSSSCKIETGWSCFGGNANSPDVCKDTTPPYPIFAYLSKNDSGYRLTLSFNELVTFGIEISKNIEIEIENLKFDWSITKENSTYIIDLDIHEDASAGTVVKLEFINPNLIIDMNGNEMQEKSVSTKLMVSYSYTTGQVISSSVTTAVTTTISISLVVSILSAFSIGFVDLQLTWWMIETMQIQNYLIYLSPKYPENFLSYLKALGMANGRFLPNPFKRYLVKTDPFPDPPQNFVDENLDTDFLMNYGQFLLVWTAILIGLLISLILFKLRPSVSIIRSLKSLFLFSILLRIGIESFLETTLSTFLQLREFSLPSQHIGYLSLALSIPAAIYLLLFFVLIICQITLKSSETLNKTPHERRYGVLYAGFKRNSKFAASFLLFQNIRRVILVSLCVFLYDHVILQVAFLVISSFIYTALLILLRPYEKSVLGNSLIIVCEIFYFSSNCLILKLLDDDLSDDNRTNIGWGLISLLSFSLLLHIISILIKLVQEIKKLYDWFLKSFANKFVIRKRRVILNEITSHKPNQEWNQIMEDKSLKIHGLDHDSTVAQCQEQRSIQ</sequence>
<feature type="signal peptide" evidence="5">
    <location>
        <begin position="1"/>
        <end position="16"/>
    </location>
</feature>
<feature type="transmembrane region" description="Helical" evidence="4">
    <location>
        <begin position="1412"/>
        <end position="1431"/>
    </location>
</feature>
<feature type="transmembrane region" description="Helical" evidence="4">
    <location>
        <begin position="1353"/>
        <end position="1376"/>
    </location>
</feature>
<feature type="transmembrane region" description="Helical" evidence="4">
    <location>
        <begin position="1297"/>
        <end position="1321"/>
    </location>
</feature>
<dbReference type="EMBL" id="CAJZBQ010000043">
    <property type="protein sequence ID" value="CAG9327439.1"/>
    <property type="molecule type" value="Genomic_DNA"/>
</dbReference>
<evidence type="ECO:0000256" key="1">
    <source>
        <dbReference type="ARBA" id="ARBA00022729"/>
    </source>
</evidence>
<keyword evidence="3" id="KW-1015">Disulfide bond</keyword>
<dbReference type="SUPFAM" id="SSF57184">
    <property type="entry name" value="Growth factor receptor domain"/>
    <property type="match status" value="2"/>
</dbReference>
<keyword evidence="4" id="KW-0812">Transmembrane</keyword>
<dbReference type="SUPFAM" id="SSF49899">
    <property type="entry name" value="Concanavalin A-like lectins/glucanases"/>
    <property type="match status" value="1"/>
</dbReference>
<feature type="transmembrane region" description="Helical" evidence="4">
    <location>
        <begin position="1259"/>
        <end position="1277"/>
    </location>
</feature>
<gene>
    <name evidence="6" type="ORF">BSTOLATCC_MIC43474</name>
</gene>
<evidence type="ECO:0000313" key="6">
    <source>
        <dbReference type="EMBL" id="CAG9327439.1"/>
    </source>
</evidence>
<dbReference type="PANTHER" id="PTHR15332">
    <property type="entry name" value="PROPROTEIN CONVERTASE SUBTILISIN_KEXIN TYPE 5-LIKE"/>
    <property type="match status" value="1"/>
</dbReference>
<dbReference type="NCBIfam" id="TIGR02232">
    <property type="entry name" value="myxo_disulf_rpt"/>
    <property type="match status" value="1"/>
</dbReference>
<comment type="caution">
    <text evidence="6">The sequence shown here is derived from an EMBL/GenBank/DDBJ whole genome shotgun (WGS) entry which is preliminary data.</text>
</comment>
<evidence type="ECO:0000256" key="4">
    <source>
        <dbReference type="SAM" id="Phobius"/>
    </source>
</evidence>
<evidence type="ECO:0000256" key="2">
    <source>
        <dbReference type="ARBA" id="ARBA00022737"/>
    </source>
</evidence>
<keyword evidence="4" id="KW-0472">Membrane</keyword>
<proteinExistence type="predicted"/>
<dbReference type="InterPro" id="IPR006212">
    <property type="entry name" value="Furin_repeat"/>
</dbReference>
<dbReference type="InterPro" id="IPR009030">
    <property type="entry name" value="Growth_fac_rcpt_cys_sf"/>
</dbReference>
<reference evidence="6" key="1">
    <citation type="submission" date="2021-09" db="EMBL/GenBank/DDBJ databases">
        <authorList>
            <consortium name="AG Swart"/>
            <person name="Singh M."/>
            <person name="Singh A."/>
            <person name="Seah K."/>
            <person name="Emmerich C."/>
        </authorList>
    </citation>
    <scope>NUCLEOTIDE SEQUENCE</scope>
    <source>
        <strain evidence="6">ATCC30299</strain>
    </source>
</reference>
<dbReference type="InterPro" id="IPR013320">
    <property type="entry name" value="ConA-like_dom_sf"/>
</dbReference>
<keyword evidence="4" id="KW-1133">Transmembrane helix</keyword>
<dbReference type="Gene3D" id="2.10.220.10">
    <property type="entry name" value="Hormone Receptor, Insulin-like Growth Factor Receptor 1, Chain A, domain 2"/>
    <property type="match status" value="2"/>
</dbReference>
<name>A0AAU9K0D4_9CILI</name>
<keyword evidence="7" id="KW-1185">Reference proteome</keyword>
<protein>
    <submittedName>
        <fullName evidence="6">Uncharacterized protein</fullName>
    </submittedName>
</protein>
<evidence type="ECO:0000256" key="3">
    <source>
        <dbReference type="ARBA" id="ARBA00023157"/>
    </source>
</evidence>
<dbReference type="Proteomes" id="UP001162131">
    <property type="component" value="Unassembled WGS sequence"/>
</dbReference>
<feature type="transmembrane region" description="Helical" evidence="4">
    <location>
        <begin position="1226"/>
        <end position="1247"/>
    </location>
</feature>
<keyword evidence="2" id="KW-0677">Repeat</keyword>
<dbReference type="SMART" id="SM00261">
    <property type="entry name" value="FU"/>
    <property type="match status" value="4"/>
</dbReference>
<dbReference type="InterPro" id="IPR011936">
    <property type="entry name" value="Myxo_disulph_rpt"/>
</dbReference>
<feature type="transmembrane region" description="Helical" evidence="4">
    <location>
        <begin position="1443"/>
        <end position="1464"/>
    </location>
</feature>
<keyword evidence="1 5" id="KW-0732">Signal</keyword>
<feature type="transmembrane region" description="Helical" evidence="4">
    <location>
        <begin position="1382"/>
        <end position="1400"/>
    </location>
</feature>
<accession>A0AAU9K0D4</accession>
<dbReference type="CDD" id="cd00064">
    <property type="entry name" value="FU"/>
    <property type="match status" value="3"/>
</dbReference>
<organism evidence="6 7">
    <name type="scientific">Blepharisma stoltei</name>
    <dbReference type="NCBI Taxonomy" id="1481888"/>
    <lineage>
        <taxon>Eukaryota</taxon>
        <taxon>Sar</taxon>
        <taxon>Alveolata</taxon>
        <taxon>Ciliophora</taxon>
        <taxon>Postciliodesmatophora</taxon>
        <taxon>Heterotrichea</taxon>
        <taxon>Heterotrichida</taxon>
        <taxon>Blepharismidae</taxon>
        <taxon>Blepharisma</taxon>
    </lineage>
</organism>
<evidence type="ECO:0000313" key="7">
    <source>
        <dbReference type="Proteomes" id="UP001162131"/>
    </source>
</evidence>